<gene>
    <name evidence="3" type="ORF">MAUB_21490</name>
</gene>
<protein>
    <submittedName>
        <fullName evidence="3">Uncharacterized protein</fullName>
    </submittedName>
</protein>
<evidence type="ECO:0000313" key="3">
    <source>
        <dbReference type="EMBL" id="BBX84276.1"/>
    </source>
</evidence>
<organism evidence="3 4">
    <name type="scientific">Mycolicibacterium aubagnense</name>
    <dbReference type="NCBI Taxonomy" id="319707"/>
    <lineage>
        <taxon>Bacteria</taxon>
        <taxon>Bacillati</taxon>
        <taxon>Actinomycetota</taxon>
        <taxon>Actinomycetes</taxon>
        <taxon>Mycobacteriales</taxon>
        <taxon>Mycobacteriaceae</taxon>
        <taxon>Mycolicibacterium</taxon>
    </lineage>
</organism>
<name>A0ABN5YR46_9MYCO</name>
<keyword evidence="2" id="KW-0812">Transmembrane</keyword>
<feature type="region of interest" description="Disordered" evidence="1">
    <location>
        <begin position="155"/>
        <end position="185"/>
    </location>
</feature>
<feature type="transmembrane region" description="Helical" evidence="2">
    <location>
        <begin position="67"/>
        <end position="87"/>
    </location>
</feature>
<reference evidence="3 4" key="1">
    <citation type="journal article" date="2019" name="Emerg. Microbes Infect.">
        <title>Comprehensive subspecies identification of 175 nontuberculous mycobacteria species based on 7547 genomic profiles.</title>
        <authorList>
            <person name="Matsumoto Y."/>
            <person name="Kinjo T."/>
            <person name="Motooka D."/>
            <person name="Nabeya D."/>
            <person name="Jung N."/>
            <person name="Uechi K."/>
            <person name="Horii T."/>
            <person name="Iida T."/>
            <person name="Fujita J."/>
            <person name="Nakamura S."/>
        </authorList>
    </citation>
    <scope>NUCLEOTIDE SEQUENCE [LARGE SCALE GENOMIC DNA]</scope>
    <source>
        <strain evidence="3 4">JCM 15296</strain>
    </source>
</reference>
<dbReference type="Proteomes" id="UP000465609">
    <property type="component" value="Chromosome"/>
</dbReference>
<dbReference type="EMBL" id="AP022577">
    <property type="protein sequence ID" value="BBX84276.1"/>
    <property type="molecule type" value="Genomic_DNA"/>
</dbReference>
<sequence length="185" mass="19248">MSTTMTATFPNLEFSADPASGTIHGAATMPISALAWSQADVEEPAFQSAIPAGPVVSARKPRFTRPVIVATLFGAVTVAAALGAIVLGGNDAPSTPLAVADHAESAPYAPPAPAPATPATRVVVPAAVSEVTVPAVTAPKPVAPTQTIAVPTVTETPKPAQHPDRPHWNWPHWNWRHQDQQDQTR</sequence>
<proteinExistence type="predicted"/>
<feature type="compositionally biased region" description="Basic and acidic residues" evidence="1">
    <location>
        <begin position="176"/>
        <end position="185"/>
    </location>
</feature>
<keyword evidence="2" id="KW-1133">Transmembrane helix</keyword>
<evidence type="ECO:0000313" key="4">
    <source>
        <dbReference type="Proteomes" id="UP000465609"/>
    </source>
</evidence>
<dbReference type="RefSeq" id="WP_138232163.1">
    <property type="nucleotide sequence ID" value="NZ_AP022577.1"/>
</dbReference>
<keyword evidence="2" id="KW-0472">Membrane</keyword>
<evidence type="ECO:0000256" key="2">
    <source>
        <dbReference type="SAM" id="Phobius"/>
    </source>
</evidence>
<accession>A0ABN5YR46</accession>
<evidence type="ECO:0000256" key="1">
    <source>
        <dbReference type="SAM" id="MobiDB-lite"/>
    </source>
</evidence>
<keyword evidence="4" id="KW-1185">Reference proteome</keyword>